<name>A0A1F4T780_UNCSA</name>
<dbReference type="InterPro" id="IPR023584">
    <property type="entry name" value="Ribosome_recyc_fac_dom"/>
</dbReference>
<dbReference type="AlphaFoldDB" id="A0A1F4T780"/>
<feature type="domain" description="Ribosome recycling factor" evidence="6">
    <location>
        <begin position="18"/>
        <end position="181"/>
    </location>
</feature>
<comment type="function">
    <text evidence="5">Responsible for the release of ribosomes from messenger RNA at the termination of protein biosynthesis. May increase the efficiency of translation by recycling ribosomes from one round of translation to another.</text>
</comment>
<dbReference type="PANTHER" id="PTHR20982:SF3">
    <property type="entry name" value="MITOCHONDRIAL RIBOSOME RECYCLING FACTOR PSEUDO 1"/>
    <property type="match status" value="1"/>
</dbReference>
<dbReference type="EMBL" id="MEUG01000001">
    <property type="protein sequence ID" value="OGC28410.1"/>
    <property type="molecule type" value="Genomic_DNA"/>
</dbReference>
<comment type="subcellular location">
    <subcellularLocation>
        <location evidence="1 5">Cytoplasm</location>
    </subcellularLocation>
</comment>
<protein>
    <recommendedName>
        <fullName evidence="5">Ribosome-recycling factor</fullName>
        <shortName evidence="5">RRF</shortName>
    </recommendedName>
    <alternativeName>
        <fullName evidence="5">Ribosome-releasing factor</fullName>
    </alternativeName>
</protein>
<dbReference type="InterPro" id="IPR036191">
    <property type="entry name" value="RRF_sf"/>
</dbReference>
<accession>A0A1F4T780</accession>
<dbReference type="FunFam" id="1.10.132.20:FF:000001">
    <property type="entry name" value="Ribosome-recycling factor"/>
    <property type="match status" value="1"/>
</dbReference>
<proteinExistence type="inferred from homology"/>
<dbReference type="FunFam" id="3.30.1360.40:FF:000001">
    <property type="entry name" value="Ribosome-recycling factor"/>
    <property type="match status" value="1"/>
</dbReference>
<comment type="similarity">
    <text evidence="2 5">Belongs to the RRF family.</text>
</comment>
<evidence type="ECO:0000256" key="2">
    <source>
        <dbReference type="ARBA" id="ARBA00005912"/>
    </source>
</evidence>
<dbReference type="GO" id="GO:0005737">
    <property type="term" value="C:cytoplasm"/>
    <property type="evidence" value="ECO:0007669"/>
    <property type="project" value="UniProtKB-SubCell"/>
</dbReference>
<evidence type="ECO:0000259" key="6">
    <source>
        <dbReference type="Pfam" id="PF01765"/>
    </source>
</evidence>
<keyword evidence="3 5" id="KW-0963">Cytoplasm</keyword>
<dbReference type="Proteomes" id="UP000178602">
    <property type="component" value="Unassembled WGS sequence"/>
</dbReference>
<dbReference type="GO" id="GO:0043023">
    <property type="term" value="F:ribosomal large subunit binding"/>
    <property type="evidence" value="ECO:0007669"/>
    <property type="project" value="TreeGrafter"/>
</dbReference>
<dbReference type="InterPro" id="IPR002661">
    <property type="entry name" value="Ribosome_recyc_fac"/>
</dbReference>
<evidence type="ECO:0000256" key="4">
    <source>
        <dbReference type="ARBA" id="ARBA00022917"/>
    </source>
</evidence>
<keyword evidence="4 5" id="KW-0648">Protein biosynthesis</keyword>
<dbReference type="CDD" id="cd00520">
    <property type="entry name" value="RRF"/>
    <property type="match status" value="1"/>
</dbReference>
<evidence type="ECO:0000256" key="3">
    <source>
        <dbReference type="ARBA" id="ARBA00022490"/>
    </source>
</evidence>
<dbReference type="HAMAP" id="MF_00040">
    <property type="entry name" value="RRF"/>
    <property type="match status" value="1"/>
</dbReference>
<reference evidence="7 8" key="1">
    <citation type="journal article" date="2016" name="Nat. Commun.">
        <title>Thousands of microbial genomes shed light on interconnected biogeochemical processes in an aquifer system.</title>
        <authorList>
            <person name="Anantharaman K."/>
            <person name="Brown C.T."/>
            <person name="Hug L.A."/>
            <person name="Sharon I."/>
            <person name="Castelle C.J."/>
            <person name="Probst A.J."/>
            <person name="Thomas B.C."/>
            <person name="Singh A."/>
            <person name="Wilkins M.J."/>
            <person name="Karaoz U."/>
            <person name="Brodie E.L."/>
            <person name="Williams K.H."/>
            <person name="Hubbard S.S."/>
            <person name="Banfield J.F."/>
        </authorList>
    </citation>
    <scope>NUCLEOTIDE SEQUENCE [LARGE SCALE GENOMIC DNA]</scope>
</reference>
<dbReference type="NCBIfam" id="TIGR00496">
    <property type="entry name" value="frr"/>
    <property type="match status" value="1"/>
</dbReference>
<sequence length="183" mass="20512">METIKNSELGMQKSIEALKKNFSGIRTGRANPALLDNLHVDYYGSAVPLKQVASVSVPEPRLLQITAYDKTAVIGIEKAIQASDLGLTPKTEGSVIRLVLPELSEQRRKDLTKIIKKEAEEAKVVIRNIRRDGMEELKAKKTDKSITEDEQKLWDKKIQELTDKYCAEADHLAAVKEKEILSI</sequence>
<comment type="caution">
    <text evidence="7">The sequence shown here is derived from an EMBL/GenBank/DDBJ whole genome shotgun (WGS) entry which is preliminary data.</text>
</comment>
<gene>
    <name evidence="5" type="primary">frr</name>
    <name evidence="7" type="ORF">A3K49_05505</name>
</gene>
<evidence type="ECO:0000313" key="7">
    <source>
        <dbReference type="EMBL" id="OGC28410.1"/>
    </source>
</evidence>
<dbReference type="SUPFAM" id="SSF55194">
    <property type="entry name" value="Ribosome recycling factor, RRF"/>
    <property type="match status" value="1"/>
</dbReference>
<dbReference type="Gene3D" id="3.30.1360.40">
    <property type="match status" value="1"/>
</dbReference>
<evidence type="ECO:0000256" key="5">
    <source>
        <dbReference type="HAMAP-Rule" id="MF_00040"/>
    </source>
</evidence>
<evidence type="ECO:0000256" key="1">
    <source>
        <dbReference type="ARBA" id="ARBA00004496"/>
    </source>
</evidence>
<dbReference type="PANTHER" id="PTHR20982">
    <property type="entry name" value="RIBOSOME RECYCLING FACTOR"/>
    <property type="match status" value="1"/>
</dbReference>
<organism evidence="7 8">
    <name type="scientific">candidate division WOR-1 bacterium RIFOXYC12_FULL_54_18</name>
    <dbReference type="NCBI Taxonomy" id="1802584"/>
    <lineage>
        <taxon>Bacteria</taxon>
        <taxon>Bacillati</taxon>
        <taxon>Saganbacteria</taxon>
    </lineage>
</organism>
<dbReference type="Gene3D" id="1.10.132.20">
    <property type="entry name" value="Ribosome-recycling factor"/>
    <property type="match status" value="1"/>
</dbReference>
<evidence type="ECO:0000313" key="8">
    <source>
        <dbReference type="Proteomes" id="UP000178602"/>
    </source>
</evidence>
<dbReference type="GO" id="GO:0006415">
    <property type="term" value="P:translational termination"/>
    <property type="evidence" value="ECO:0007669"/>
    <property type="project" value="UniProtKB-UniRule"/>
</dbReference>
<dbReference type="Pfam" id="PF01765">
    <property type="entry name" value="RRF"/>
    <property type="match status" value="1"/>
</dbReference>